<proteinExistence type="predicted"/>
<name>A0A2Z7D9U6_9LAMI</name>
<keyword evidence="2" id="KW-1185">Reference proteome</keyword>
<reference evidence="1 2" key="1">
    <citation type="journal article" date="2015" name="Proc. Natl. Acad. Sci. U.S.A.">
        <title>The resurrection genome of Boea hygrometrica: A blueprint for survival of dehydration.</title>
        <authorList>
            <person name="Xiao L."/>
            <person name="Yang G."/>
            <person name="Zhang L."/>
            <person name="Yang X."/>
            <person name="Zhao S."/>
            <person name="Ji Z."/>
            <person name="Zhou Q."/>
            <person name="Hu M."/>
            <person name="Wang Y."/>
            <person name="Chen M."/>
            <person name="Xu Y."/>
            <person name="Jin H."/>
            <person name="Xiao X."/>
            <person name="Hu G."/>
            <person name="Bao F."/>
            <person name="Hu Y."/>
            <person name="Wan P."/>
            <person name="Li L."/>
            <person name="Deng X."/>
            <person name="Kuang T."/>
            <person name="Xiang C."/>
            <person name="Zhu J.K."/>
            <person name="Oliver M.J."/>
            <person name="He Y."/>
        </authorList>
    </citation>
    <scope>NUCLEOTIDE SEQUENCE [LARGE SCALE GENOMIC DNA]</scope>
    <source>
        <strain evidence="2">cv. XS01</strain>
    </source>
</reference>
<evidence type="ECO:0000313" key="2">
    <source>
        <dbReference type="Proteomes" id="UP000250235"/>
    </source>
</evidence>
<gene>
    <name evidence="1" type="ORF">F511_38134</name>
</gene>
<dbReference type="EMBL" id="KQ989676">
    <property type="protein sequence ID" value="KZV54016.1"/>
    <property type="molecule type" value="Genomic_DNA"/>
</dbReference>
<dbReference type="AlphaFoldDB" id="A0A2Z7D9U6"/>
<dbReference type="Proteomes" id="UP000250235">
    <property type="component" value="Unassembled WGS sequence"/>
</dbReference>
<accession>A0A2Z7D9U6</accession>
<sequence>MAGSSLISRLHGAHAVRGSHLHASRSWAMAHGSGRGWSHWNRLDLGVVHPVGLRPWWPEGGRTAGSWRRMGERRQLAWGFRFGFFGRTVQLHRLVWLDRGRFVESRVKII</sequence>
<evidence type="ECO:0000313" key="1">
    <source>
        <dbReference type="EMBL" id="KZV54016.1"/>
    </source>
</evidence>
<protein>
    <submittedName>
        <fullName evidence="1">Uncharacterized protein</fullName>
    </submittedName>
</protein>
<organism evidence="1 2">
    <name type="scientific">Dorcoceras hygrometricum</name>
    <dbReference type="NCBI Taxonomy" id="472368"/>
    <lineage>
        <taxon>Eukaryota</taxon>
        <taxon>Viridiplantae</taxon>
        <taxon>Streptophyta</taxon>
        <taxon>Embryophyta</taxon>
        <taxon>Tracheophyta</taxon>
        <taxon>Spermatophyta</taxon>
        <taxon>Magnoliopsida</taxon>
        <taxon>eudicotyledons</taxon>
        <taxon>Gunneridae</taxon>
        <taxon>Pentapetalae</taxon>
        <taxon>asterids</taxon>
        <taxon>lamiids</taxon>
        <taxon>Lamiales</taxon>
        <taxon>Gesneriaceae</taxon>
        <taxon>Didymocarpoideae</taxon>
        <taxon>Trichosporeae</taxon>
        <taxon>Loxocarpinae</taxon>
        <taxon>Dorcoceras</taxon>
    </lineage>
</organism>